<evidence type="ECO:0000313" key="1">
    <source>
        <dbReference type="EMBL" id="SFU26316.1"/>
    </source>
</evidence>
<reference evidence="1 2" key="1">
    <citation type="submission" date="2016-10" db="EMBL/GenBank/DDBJ databases">
        <authorList>
            <person name="de Groot N.N."/>
        </authorList>
    </citation>
    <scope>NUCLEOTIDE SEQUENCE [LARGE SCALE GENOMIC DNA]</scope>
    <source>
        <strain evidence="1 2">LMG 27731</strain>
    </source>
</reference>
<name>A0A1I7EQX8_9BURK</name>
<evidence type="ECO:0000313" key="2">
    <source>
        <dbReference type="Proteomes" id="UP000198844"/>
    </source>
</evidence>
<gene>
    <name evidence="1" type="ORF">SAMN05192563_10526</name>
</gene>
<dbReference type="AlphaFoldDB" id="A0A1I7EQX8"/>
<dbReference type="EMBL" id="FPBH01000052">
    <property type="protein sequence ID" value="SFU26316.1"/>
    <property type="molecule type" value="Genomic_DNA"/>
</dbReference>
<protein>
    <submittedName>
        <fullName evidence="1">Transposase, IS605 OrfB family, central region</fullName>
    </submittedName>
</protein>
<organism evidence="1 2">
    <name type="scientific">Paraburkholderia aspalathi</name>
    <dbReference type="NCBI Taxonomy" id="1324617"/>
    <lineage>
        <taxon>Bacteria</taxon>
        <taxon>Pseudomonadati</taxon>
        <taxon>Pseudomonadota</taxon>
        <taxon>Betaproteobacteria</taxon>
        <taxon>Burkholderiales</taxon>
        <taxon>Burkholderiaceae</taxon>
        <taxon>Paraburkholderia</taxon>
    </lineage>
</organism>
<sequence>MLSDALSDAVAWAKDELKPIVAEDLDFTAKKKAMTQLSPKGARMLSGLLCAKYRQLLEAKCFRAGVELILIDPAYTSTIGAVKYAARRGWSVHAAAAGVIARPSRTEVD</sequence>
<dbReference type="RefSeq" id="WP_244179589.1">
    <property type="nucleotide sequence ID" value="NZ_FPBH01000052.1"/>
</dbReference>
<dbReference type="Proteomes" id="UP000198844">
    <property type="component" value="Unassembled WGS sequence"/>
</dbReference>
<accession>A0A1I7EQX8</accession>
<proteinExistence type="predicted"/>